<evidence type="ECO:0000256" key="1">
    <source>
        <dbReference type="ARBA" id="ARBA00004651"/>
    </source>
</evidence>
<dbReference type="InterPro" id="IPR051907">
    <property type="entry name" value="DoxX-like_oxidoreductase"/>
</dbReference>
<comment type="similarity">
    <text evidence="2">Belongs to the DoxX family.</text>
</comment>
<dbReference type="Pfam" id="PF07681">
    <property type="entry name" value="DoxX"/>
    <property type="match status" value="1"/>
</dbReference>
<evidence type="ECO:0000313" key="9">
    <source>
        <dbReference type="Proteomes" id="UP001147700"/>
    </source>
</evidence>
<comment type="subcellular location">
    <subcellularLocation>
        <location evidence="1">Cell membrane</location>
        <topology evidence="1">Multi-pass membrane protein</topology>
    </subcellularLocation>
</comment>
<evidence type="ECO:0000256" key="3">
    <source>
        <dbReference type="ARBA" id="ARBA00022475"/>
    </source>
</evidence>
<evidence type="ECO:0000256" key="4">
    <source>
        <dbReference type="ARBA" id="ARBA00022692"/>
    </source>
</evidence>
<dbReference type="EMBL" id="JAPCID010000056">
    <property type="protein sequence ID" value="MDA0141428.1"/>
    <property type="molecule type" value="Genomic_DNA"/>
</dbReference>
<accession>A0ABT4RS60</accession>
<feature type="transmembrane region" description="Helical" evidence="7">
    <location>
        <begin position="107"/>
        <end position="126"/>
    </location>
</feature>
<keyword evidence="3" id="KW-1003">Cell membrane</keyword>
<comment type="caution">
    <text evidence="8">The sequence shown here is derived from an EMBL/GenBank/DDBJ whole genome shotgun (WGS) entry which is preliminary data.</text>
</comment>
<gene>
    <name evidence="8" type="ORF">OJ962_28295</name>
</gene>
<evidence type="ECO:0000313" key="8">
    <source>
        <dbReference type="EMBL" id="MDA0141428.1"/>
    </source>
</evidence>
<evidence type="ECO:0000256" key="2">
    <source>
        <dbReference type="ARBA" id="ARBA00006679"/>
    </source>
</evidence>
<evidence type="ECO:0000256" key="7">
    <source>
        <dbReference type="SAM" id="Phobius"/>
    </source>
</evidence>
<evidence type="ECO:0000256" key="6">
    <source>
        <dbReference type="ARBA" id="ARBA00023136"/>
    </source>
</evidence>
<proteinExistence type="inferred from homology"/>
<keyword evidence="6 7" id="KW-0472">Membrane</keyword>
<dbReference type="RefSeq" id="WP_202957510.1">
    <property type="nucleotide sequence ID" value="NZ_JAPCID010000056.1"/>
</dbReference>
<sequence length="171" mass="16900">MRFGIAILRAVIGGLFIGHGLQKLKGWFGGYGIEGTGGWMESQGLFPGTHHATAAGVAETAGGAALVAGLATPAAAAALTGSMTVATLKVHGPNGVWGQNNGYELPLVMTVALFAVTASGPGSFALDRREWGTAWALAALGAGIAGGLGAIKYSDSNAPAETPEAAPAEAA</sequence>
<organism evidence="8 9">
    <name type="scientific">Solirubrobacter deserti</name>
    <dbReference type="NCBI Taxonomy" id="2282478"/>
    <lineage>
        <taxon>Bacteria</taxon>
        <taxon>Bacillati</taxon>
        <taxon>Actinomycetota</taxon>
        <taxon>Thermoleophilia</taxon>
        <taxon>Solirubrobacterales</taxon>
        <taxon>Solirubrobacteraceae</taxon>
        <taxon>Solirubrobacter</taxon>
    </lineage>
</organism>
<dbReference type="Proteomes" id="UP001147700">
    <property type="component" value="Unassembled WGS sequence"/>
</dbReference>
<evidence type="ECO:0000256" key="5">
    <source>
        <dbReference type="ARBA" id="ARBA00022989"/>
    </source>
</evidence>
<feature type="transmembrane region" description="Helical" evidence="7">
    <location>
        <begin position="132"/>
        <end position="151"/>
    </location>
</feature>
<keyword evidence="5 7" id="KW-1133">Transmembrane helix</keyword>
<dbReference type="PANTHER" id="PTHR33452">
    <property type="entry name" value="OXIDOREDUCTASE CATD-RELATED"/>
    <property type="match status" value="1"/>
</dbReference>
<keyword evidence="9" id="KW-1185">Reference proteome</keyword>
<reference evidence="8" key="1">
    <citation type="submission" date="2022-10" db="EMBL/GenBank/DDBJ databases">
        <title>The WGS of Solirubrobacter sp. CPCC 204708.</title>
        <authorList>
            <person name="Jiang Z."/>
        </authorList>
    </citation>
    <scope>NUCLEOTIDE SEQUENCE</scope>
    <source>
        <strain evidence="8">CPCC 204708</strain>
    </source>
</reference>
<dbReference type="PANTHER" id="PTHR33452:SF1">
    <property type="entry name" value="INNER MEMBRANE PROTEIN YPHA-RELATED"/>
    <property type="match status" value="1"/>
</dbReference>
<dbReference type="InterPro" id="IPR032808">
    <property type="entry name" value="DoxX"/>
</dbReference>
<keyword evidence="4 7" id="KW-0812">Transmembrane</keyword>
<name>A0ABT4RS60_9ACTN</name>
<protein>
    <submittedName>
        <fullName evidence="8">DoxX family protein</fullName>
    </submittedName>
</protein>